<dbReference type="PANTHER" id="PTHR30136">
    <property type="entry name" value="HELIX-TURN-HELIX TRANSCRIPTIONAL REGULATOR, ICLR FAMILY"/>
    <property type="match status" value="1"/>
</dbReference>
<dbReference type="GO" id="GO:0003677">
    <property type="term" value="F:DNA binding"/>
    <property type="evidence" value="ECO:0007669"/>
    <property type="project" value="UniProtKB-KW"/>
</dbReference>
<dbReference type="InterPro" id="IPR050707">
    <property type="entry name" value="HTH_MetabolicPath_Reg"/>
</dbReference>
<evidence type="ECO:0000256" key="3">
    <source>
        <dbReference type="ARBA" id="ARBA00023163"/>
    </source>
</evidence>
<dbReference type="InterPro" id="IPR014757">
    <property type="entry name" value="Tscrpt_reg_IclR_C"/>
</dbReference>
<keyword evidence="1" id="KW-0805">Transcription regulation</keyword>
<evidence type="ECO:0000256" key="1">
    <source>
        <dbReference type="ARBA" id="ARBA00023015"/>
    </source>
</evidence>
<accession>A0A7W7RMR0</accession>
<comment type="caution">
    <text evidence="6">The sequence shown here is derived from an EMBL/GenBank/DDBJ whole genome shotgun (WGS) entry which is preliminary data.</text>
</comment>
<dbReference type="Pfam" id="PF01614">
    <property type="entry name" value="IclR_C"/>
    <property type="match status" value="1"/>
</dbReference>
<dbReference type="GO" id="GO:0003700">
    <property type="term" value="F:DNA-binding transcription factor activity"/>
    <property type="evidence" value="ECO:0007669"/>
    <property type="project" value="TreeGrafter"/>
</dbReference>
<dbReference type="RefSeq" id="WP_184584549.1">
    <property type="nucleotide sequence ID" value="NZ_JACHJT010000002.1"/>
</dbReference>
<dbReference type="GO" id="GO:0045892">
    <property type="term" value="P:negative regulation of DNA-templated transcription"/>
    <property type="evidence" value="ECO:0007669"/>
    <property type="project" value="TreeGrafter"/>
</dbReference>
<keyword evidence="7" id="KW-1185">Reference proteome</keyword>
<sequence>MARSASGESVLERVVRIIEAFEPATPVLTVSEISRSAALPLATTARLVKEMAEHGLLHRDEERRVRIGTRMWELAERASPMQRLRETAVQYMGDLQAAIGHSTQLGVLDGNDVLFVERLSAPESVTNVTQIAGRLPVNASSVGLVLLANAPSEVARRVLRSPLRGYTANTITDEWRLRRELAEVRQRGFAFCPGHIHPDATGIAVPVHRNGKVVAGLGVVVPNDDQAWALHRTLLVTGMALSREVSGPASGTDLGTLIDTRRPVEA</sequence>
<dbReference type="InterPro" id="IPR036390">
    <property type="entry name" value="WH_DNA-bd_sf"/>
</dbReference>
<dbReference type="PROSITE" id="PS51077">
    <property type="entry name" value="HTH_ICLR"/>
    <property type="match status" value="1"/>
</dbReference>
<proteinExistence type="predicted"/>
<keyword evidence="3" id="KW-0804">Transcription</keyword>
<evidence type="ECO:0000313" key="6">
    <source>
        <dbReference type="EMBL" id="MBB4934865.1"/>
    </source>
</evidence>
<reference evidence="6 7" key="1">
    <citation type="submission" date="2020-08" db="EMBL/GenBank/DDBJ databases">
        <title>Sequencing the genomes of 1000 actinobacteria strains.</title>
        <authorList>
            <person name="Klenk H.-P."/>
        </authorList>
    </citation>
    <scope>NUCLEOTIDE SEQUENCE [LARGE SCALE GENOMIC DNA]</scope>
    <source>
        <strain evidence="6 7">DSM 102030</strain>
    </source>
</reference>
<dbReference type="Gene3D" id="3.30.450.40">
    <property type="match status" value="1"/>
</dbReference>
<keyword evidence="2 6" id="KW-0238">DNA-binding</keyword>
<dbReference type="PANTHER" id="PTHR30136:SF24">
    <property type="entry name" value="HTH-TYPE TRANSCRIPTIONAL REPRESSOR ALLR"/>
    <property type="match status" value="1"/>
</dbReference>
<evidence type="ECO:0000259" key="4">
    <source>
        <dbReference type="PROSITE" id="PS51077"/>
    </source>
</evidence>
<dbReference type="SUPFAM" id="SSF46785">
    <property type="entry name" value="Winged helix' DNA-binding domain"/>
    <property type="match status" value="1"/>
</dbReference>
<organism evidence="6 7">
    <name type="scientific">Lipingzhangella halophila</name>
    <dbReference type="NCBI Taxonomy" id="1783352"/>
    <lineage>
        <taxon>Bacteria</taxon>
        <taxon>Bacillati</taxon>
        <taxon>Actinomycetota</taxon>
        <taxon>Actinomycetes</taxon>
        <taxon>Streptosporangiales</taxon>
        <taxon>Nocardiopsidaceae</taxon>
        <taxon>Lipingzhangella</taxon>
    </lineage>
</organism>
<dbReference type="InterPro" id="IPR005471">
    <property type="entry name" value="Tscrpt_reg_IclR_N"/>
</dbReference>
<evidence type="ECO:0000259" key="5">
    <source>
        <dbReference type="PROSITE" id="PS51078"/>
    </source>
</evidence>
<dbReference type="Proteomes" id="UP000523007">
    <property type="component" value="Unassembled WGS sequence"/>
</dbReference>
<dbReference type="PROSITE" id="PS51078">
    <property type="entry name" value="ICLR_ED"/>
    <property type="match status" value="1"/>
</dbReference>
<dbReference type="InterPro" id="IPR029016">
    <property type="entry name" value="GAF-like_dom_sf"/>
</dbReference>
<gene>
    <name evidence="6" type="ORF">F4561_005759</name>
</gene>
<dbReference type="InterPro" id="IPR036388">
    <property type="entry name" value="WH-like_DNA-bd_sf"/>
</dbReference>
<protein>
    <submittedName>
        <fullName evidence="6">DNA-binding IclR family transcriptional regulator</fullName>
    </submittedName>
</protein>
<dbReference type="SMART" id="SM00346">
    <property type="entry name" value="HTH_ICLR"/>
    <property type="match status" value="1"/>
</dbReference>
<evidence type="ECO:0000256" key="2">
    <source>
        <dbReference type="ARBA" id="ARBA00023125"/>
    </source>
</evidence>
<dbReference type="Gene3D" id="1.10.10.10">
    <property type="entry name" value="Winged helix-like DNA-binding domain superfamily/Winged helix DNA-binding domain"/>
    <property type="match status" value="1"/>
</dbReference>
<dbReference type="EMBL" id="JACHJT010000002">
    <property type="protein sequence ID" value="MBB4934865.1"/>
    <property type="molecule type" value="Genomic_DNA"/>
</dbReference>
<dbReference type="AlphaFoldDB" id="A0A7W7RMR0"/>
<feature type="domain" description="HTH iclR-type" evidence="4">
    <location>
        <begin position="8"/>
        <end position="69"/>
    </location>
</feature>
<dbReference type="Pfam" id="PF09339">
    <property type="entry name" value="HTH_IclR"/>
    <property type="match status" value="1"/>
</dbReference>
<name>A0A7W7RMR0_9ACTN</name>
<dbReference type="SUPFAM" id="SSF55781">
    <property type="entry name" value="GAF domain-like"/>
    <property type="match status" value="1"/>
</dbReference>
<evidence type="ECO:0000313" key="7">
    <source>
        <dbReference type="Proteomes" id="UP000523007"/>
    </source>
</evidence>
<feature type="domain" description="IclR-ED" evidence="5">
    <location>
        <begin position="70"/>
        <end position="247"/>
    </location>
</feature>